<gene>
    <name evidence="2" type="ORF">CRG98_022381</name>
</gene>
<proteinExistence type="predicted"/>
<evidence type="ECO:0000313" key="3">
    <source>
        <dbReference type="Proteomes" id="UP000233551"/>
    </source>
</evidence>
<dbReference type="EMBL" id="PGOL01001524">
    <property type="protein sequence ID" value="PKI57236.1"/>
    <property type="molecule type" value="Genomic_DNA"/>
</dbReference>
<comment type="caution">
    <text evidence="2">The sequence shown here is derived from an EMBL/GenBank/DDBJ whole genome shotgun (WGS) entry which is preliminary data.</text>
</comment>
<reference evidence="2 3" key="1">
    <citation type="submission" date="2017-11" db="EMBL/GenBank/DDBJ databases">
        <title>De-novo sequencing of pomegranate (Punica granatum L.) genome.</title>
        <authorList>
            <person name="Akparov Z."/>
            <person name="Amiraslanov A."/>
            <person name="Hajiyeva S."/>
            <person name="Abbasov M."/>
            <person name="Kaur K."/>
            <person name="Hamwieh A."/>
            <person name="Solovyev V."/>
            <person name="Salamov A."/>
            <person name="Braich B."/>
            <person name="Kosarev P."/>
            <person name="Mahmoud A."/>
            <person name="Hajiyev E."/>
            <person name="Babayeva S."/>
            <person name="Izzatullayeva V."/>
            <person name="Mammadov A."/>
            <person name="Mammadov A."/>
            <person name="Sharifova S."/>
            <person name="Ojaghi J."/>
            <person name="Eynullazada K."/>
            <person name="Bayramov B."/>
            <person name="Abdulazimova A."/>
            <person name="Shahmuradov I."/>
        </authorList>
    </citation>
    <scope>NUCLEOTIDE SEQUENCE [LARGE SCALE GENOMIC DNA]</scope>
    <source>
        <strain evidence="3">cv. AG2017</strain>
        <tissue evidence="2">Leaf</tissue>
    </source>
</reference>
<sequence>MVIPGPGMRDETVISLVDSLVGRLWAIFVEQTRLDAADPTGWTDPTSTQEKTEPCKNQAKWSTPRKRPDWASFRSDVTMVAPDGILRQRRWLPTPKRPPEVTVMVVRRKGSRVNPICKENHK</sequence>
<protein>
    <submittedName>
        <fullName evidence="2">Uncharacterized protein</fullName>
    </submittedName>
</protein>
<name>A0A2I0JNY4_PUNGR</name>
<evidence type="ECO:0000313" key="2">
    <source>
        <dbReference type="EMBL" id="PKI57236.1"/>
    </source>
</evidence>
<feature type="region of interest" description="Disordered" evidence="1">
    <location>
        <begin position="37"/>
        <end position="68"/>
    </location>
</feature>
<organism evidence="2 3">
    <name type="scientific">Punica granatum</name>
    <name type="common">Pomegranate</name>
    <dbReference type="NCBI Taxonomy" id="22663"/>
    <lineage>
        <taxon>Eukaryota</taxon>
        <taxon>Viridiplantae</taxon>
        <taxon>Streptophyta</taxon>
        <taxon>Embryophyta</taxon>
        <taxon>Tracheophyta</taxon>
        <taxon>Spermatophyta</taxon>
        <taxon>Magnoliopsida</taxon>
        <taxon>eudicotyledons</taxon>
        <taxon>Gunneridae</taxon>
        <taxon>Pentapetalae</taxon>
        <taxon>rosids</taxon>
        <taxon>malvids</taxon>
        <taxon>Myrtales</taxon>
        <taxon>Lythraceae</taxon>
        <taxon>Punica</taxon>
    </lineage>
</organism>
<dbReference type="Proteomes" id="UP000233551">
    <property type="component" value="Unassembled WGS sequence"/>
</dbReference>
<dbReference type="AlphaFoldDB" id="A0A2I0JNY4"/>
<evidence type="ECO:0000256" key="1">
    <source>
        <dbReference type="SAM" id="MobiDB-lite"/>
    </source>
</evidence>
<accession>A0A2I0JNY4</accession>
<keyword evidence="3" id="KW-1185">Reference proteome</keyword>